<dbReference type="EMBL" id="GGFL01011938">
    <property type="protein sequence ID" value="MBW76116.1"/>
    <property type="molecule type" value="Transcribed_RNA"/>
</dbReference>
<accession>A0A2M4DF10</accession>
<reference evidence="1" key="1">
    <citation type="submission" date="2018-01" db="EMBL/GenBank/DDBJ databases">
        <title>An insight into the sialome of Amazonian anophelines.</title>
        <authorList>
            <person name="Ribeiro J.M."/>
            <person name="Scarpassa V."/>
            <person name="Calvo E."/>
        </authorList>
    </citation>
    <scope>NUCLEOTIDE SEQUENCE</scope>
</reference>
<evidence type="ECO:0000313" key="1">
    <source>
        <dbReference type="EMBL" id="MBW76116.1"/>
    </source>
</evidence>
<name>A0A2M4DF10_ANODA</name>
<sequence length="76" mass="8625">MLLAALTPSRCLALVPEKAVCSQHFRLIEYMKTNNKMPTNQLGRGKMINKPRVPNNTANHTEIQVFTGTLRRVVVY</sequence>
<protein>
    <submittedName>
        <fullName evidence="1">Putative secreted protein</fullName>
    </submittedName>
</protein>
<organism evidence="1">
    <name type="scientific">Anopheles darlingi</name>
    <name type="common">Mosquito</name>
    <dbReference type="NCBI Taxonomy" id="43151"/>
    <lineage>
        <taxon>Eukaryota</taxon>
        <taxon>Metazoa</taxon>
        <taxon>Ecdysozoa</taxon>
        <taxon>Arthropoda</taxon>
        <taxon>Hexapoda</taxon>
        <taxon>Insecta</taxon>
        <taxon>Pterygota</taxon>
        <taxon>Neoptera</taxon>
        <taxon>Endopterygota</taxon>
        <taxon>Diptera</taxon>
        <taxon>Nematocera</taxon>
        <taxon>Culicoidea</taxon>
        <taxon>Culicidae</taxon>
        <taxon>Anophelinae</taxon>
        <taxon>Anopheles</taxon>
    </lineage>
</organism>
<proteinExistence type="predicted"/>
<dbReference type="AlphaFoldDB" id="A0A2M4DF10"/>